<gene>
    <name evidence="4" type="ORF">LITE_LOCUS1590</name>
</gene>
<keyword evidence="3" id="KW-0687">Ribonucleoprotein</keyword>
<dbReference type="AlphaFoldDB" id="A0AAV0H096"/>
<dbReference type="GO" id="GO:1990904">
    <property type="term" value="C:ribonucleoprotein complex"/>
    <property type="evidence" value="ECO:0007669"/>
    <property type="project" value="UniProtKB-KW"/>
</dbReference>
<keyword evidence="2" id="KW-0689">Ribosomal protein</keyword>
<protein>
    <submittedName>
        <fullName evidence="4">Uncharacterized protein</fullName>
    </submittedName>
</protein>
<dbReference type="GO" id="GO:0005840">
    <property type="term" value="C:ribosome"/>
    <property type="evidence" value="ECO:0007669"/>
    <property type="project" value="UniProtKB-KW"/>
</dbReference>
<comment type="caution">
    <text evidence="4">The sequence shown here is derived from an EMBL/GenBank/DDBJ whole genome shotgun (WGS) entry which is preliminary data.</text>
</comment>
<dbReference type="Gene3D" id="3.30.1370.30">
    <property type="match status" value="1"/>
</dbReference>
<evidence type="ECO:0000256" key="1">
    <source>
        <dbReference type="ARBA" id="ARBA00006471"/>
    </source>
</evidence>
<dbReference type="InterPro" id="IPR000630">
    <property type="entry name" value="Ribosomal_uS8"/>
</dbReference>
<dbReference type="EMBL" id="CAMGYJ010000002">
    <property type="protein sequence ID" value="CAI0377750.1"/>
    <property type="molecule type" value="Genomic_DNA"/>
</dbReference>
<dbReference type="Proteomes" id="UP001154282">
    <property type="component" value="Unassembled WGS sequence"/>
</dbReference>
<dbReference type="Gene3D" id="3.30.1490.10">
    <property type="match status" value="1"/>
</dbReference>
<accession>A0AAV0H096</accession>
<comment type="similarity">
    <text evidence="1">Belongs to the universal ribosomal protein uS8 family.</text>
</comment>
<dbReference type="SUPFAM" id="SSF56047">
    <property type="entry name" value="Ribosomal protein S8"/>
    <property type="match status" value="1"/>
</dbReference>
<reference evidence="4" key="1">
    <citation type="submission" date="2022-08" db="EMBL/GenBank/DDBJ databases">
        <authorList>
            <person name="Gutierrez-Valencia J."/>
        </authorList>
    </citation>
    <scope>NUCLEOTIDE SEQUENCE</scope>
</reference>
<dbReference type="InterPro" id="IPR035987">
    <property type="entry name" value="Ribosomal_uS8_sf"/>
</dbReference>
<dbReference type="GO" id="GO:0003735">
    <property type="term" value="F:structural constituent of ribosome"/>
    <property type="evidence" value="ECO:0007669"/>
    <property type="project" value="InterPro"/>
</dbReference>
<sequence>MFQSLQLLIFSTFTGYIKNYQVFDPHRVGRISVELQGRVRDCKALTYRQDIKAKDIETYTKQTLPTRQVRDEVSVCNHSIFLNMRF</sequence>
<evidence type="ECO:0000313" key="5">
    <source>
        <dbReference type="Proteomes" id="UP001154282"/>
    </source>
</evidence>
<evidence type="ECO:0000313" key="4">
    <source>
        <dbReference type="EMBL" id="CAI0377750.1"/>
    </source>
</evidence>
<organism evidence="4 5">
    <name type="scientific">Linum tenue</name>
    <dbReference type="NCBI Taxonomy" id="586396"/>
    <lineage>
        <taxon>Eukaryota</taxon>
        <taxon>Viridiplantae</taxon>
        <taxon>Streptophyta</taxon>
        <taxon>Embryophyta</taxon>
        <taxon>Tracheophyta</taxon>
        <taxon>Spermatophyta</taxon>
        <taxon>Magnoliopsida</taxon>
        <taxon>eudicotyledons</taxon>
        <taxon>Gunneridae</taxon>
        <taxon>Pentapetalae</taxon>
        <taxon>rosids</taxon>
        <taxon>fabids</taxon>
        <taxon>Malpighiales</taxon>
        <taxon>Linaceae</taxon>
        <taxon>Linum</taxon>
    </lineage>
</organism>
<name>A0AAV0H096_9ROSI</name>
<evidence type="ECO:0000256" key="3">
    <source>
        <dbReference type="ARBA" id="ARBA00023274"/>
    </source>
</evidence>
<evidence type="ECO:0000256" key="2">
    <source>
        <dbReference type="ARBA" id="ARBA00022980"/>
    </source>
</evidence>
<dbReference type="GO" id="GO:0006412">
    <property type="term" value="P:translation"/>
    <property type="evidence" value="ECO:0007669"/>
    <property type="project" value="InterPro"/>
</dbReference>
<dbReference type="PANTHER" id="PTHR11758">
    <property type="entry name" value="40S RIBOSOMAL PROTEIN S15A"/>
    <property type="match status" value="1"/>
</dbReference>
<keyword evidence="5" id="KW-1185">Reference proteome</keyword>
<proteinExistence type="inferred from homology"/>